<evidence type="ECO:0000313" key="4">
    <source>
        <dbReference type="Proteomes" id="UP000004095"/>
    </source>
</evidence>
<feature type="region of interest" description="Disordered" evidence="2">
    <location>
        <begin position="577"/>
        <end position="598"/>
    </location>
</feature>
<sequence>MNKQEAIVKQETQKGAAYAKAAQVIKKGIALRKKLDKLHIERNQLLDLVQGTEKRIQKLRLELLRKRGGKASLEREIHELTATKNQQQALVVQKDLDIAHIEQALAKFAKEENAYTLNIKKTIDANDLQDEAKVVQMLQQNVAPKDLEQLKRFIEVQAKQVQSQKDQGLHADQQFKIKEKEAKDLIEIKIPLAKEQELLNKQLAQLQSNKPLPKGKRGQKKKTKGGQNRKDQSKKDRRKNINKRLKELEPELATVQNKLDAAINAQNGLKAKKIEATAKHTQEEAKLKVYQEFYKLQKNIAAGKQNIANTRQEFHRLKGELSAASRELKQTDAAITHYRAPIKQSLNEQVTKLNELEQLAKKEYDGFYRSYGRVKKAHTQAQQHYDMLQRVSKEEYALSVAEAKRAKKIVNLIDVLITSGKAILKQSAGINPPVFKAWWKVNKILRKLLNPSKGKAVKDLTQQEAYAIAEQKKLENFLKNYVSNSDTLPNDEASLWQLLFKVLEGTGKSHYTGNKWSDLLDALVSIKKENASIQVLQTNIAQLNAKISAFPVISLSGELSLSEAELLDKMDDIIAENEKNKTSKASKKQKQTLSPKEIQEIMDFMNKNAKPKEN</sequence>
<feature type="coiled-coil region" evidence="1">
    <location>
        <begin position="307"/>
        <end position="363"/>
    </location>
</feature>
<proteinExistence type="predicted"/>
<comment type="caution">
    <text evidence="3">The sequence shown here is derived from an EMBL/GenBank/DDBJ whole genome shotgun (WGS) entry which is preliminary data.</text>
</comment>
<evidence type="ECO:0000313" key="3">
    <source>
        <dbReference type="EMBL" id="EAY26523.1"/>
    </source>
</evidence>
<dbReference type="EMBL" id="AAWS01000033">
    <property type="protein sequence ID" value="EAY26523.1"/>
    <property type="molecule type" value="Genomic_DNA"/>
</dbReference>
<name>A1ZSV9_MICM2</name>
<dbReference type="RefSeq" id="WP_002700783.1">
    <property type="nucleotide sequence ID" value="NZ_AAWS01000033.1"/>
</dbReference>
<accession>A1ZSV9</accession>
<keyword evidence="4" id="KW-1185">Reference proteome</keyword>
<feature type="region of interest" description="Disordered" evidence="2">
    <location>
        <begin position="204"/>
        <end position="240"/>
    </location>
</feature>
<keyword evidence="1" id="KW-0175">Coiled coil</keyword>
<dbReference type="Proteomes" id="UP000004095">
    <property type="component" value="Unassembled WGS sequence"/>
</dbReference>
<protein>
    <submittedName>
        <fullName evidence="3">Uncharacterized protein</fullName>
    </submittedName>
</protein>
<reference evidence="3 4" key="1">
    <citation type="submission" date="2007-01" db="EMBL/GenBank/DDBJ databases">
        <authorList>
            <person name="Haygood M."/>
            <person name="Podell S."/>
            <person name="Anderson C."/>
            <person name="Hopkinson B."/>
            <person name="Roe K."/>
            <person name="Barbeau K."/>
            <person name="Gaasterland T."/>
            <person name="Ferriera S."/>
            <person name="Johnson J."/>
            <person name="Kravitz S."/>
            <person name="Beeson K."/>
            <person name="Sutton G."/>
            <person name="Rogers Y.-H."/>
            <person name="Friedman R."/>
            <person name="Frazier M."/>
            <person name="Venter J.C."/>
        </authorList>
    </citation>
    <scope>NUCLEOTIDE SEQUENCE [LARGE SCALE GENOMIC DNA]</scope>
    <source>
        <strain evidence="3 4">ATCC 23134</strain>
    </source>
</reference>
<feature type="coiled-coil region" evidence="1">
    <location>
        <begin position="42"/>
        <end position="90"/>
    </location>
</feature>
<feature type="compositionally biased region" description="Basic residues" evidence="2">
    <location>
        <begin position="213"/>
        <end position="224"/>
    </location>
</feature>
<evidence type="ECO:0000256" key="2">
    <source>
        <dbReference type="SAM" id="MobiDB-lite"/>
    </source>
</evidence>
<organism evidence="3 4">
    <name type="scientific">Microscilla marina ATCC 23134</name>
    <dbReference type="NCBI Taxonomy" id="313606"/>
    <lineage>
        <taxon>Bacteria</taxon>
        <taxon>Pseudomonadati</taxon>
        <taxon>Bacteroidota</taxon>
        <taxon>Cytophagia</taxon>
        <taxon>Cytophagales</taxon>
        <taxon>Microscillaceae</taxon>
        <taxon>Microscilla</taxon>
    </lineage>
</organism>
<gene>
    <name evidence="3" type="ORF">M23134_01693</name>
</gene>
<dbReference type="AlphaFoldDB" id="A1ZSV9"/>
<evidence type="ECO:0000256" key="1">
    <source>
        <dbReference type="SAM" id="Coils"/>
    </source>
</evidence>